<keyword evidence="3 6" id="KW-0238">DNA-binding</keyword>
<accession>A0A1I0H7K4</accession>
<comment type="similarity">
    <text evidence="1">Belongs to the LysR transcriptional regulatory family.</text>
</comment>
<dbReference type="CDD" id="cd05466">
    <property type="entry name" value="PBP2_LTTR_substrate"/>
    <property type="match status" value="1"/>
</dbReference>
<dbReference type="PROSITE" id="PS50931">
    <property type="entry name" value="HTH_LYSR"/>
    <property type="match status" value="1"/>
</dbReference>
<evidence type="ECO:0000313" key="7">
    <source>
        <dbReference type="Proteomes" id="UP000199820"/>
    </source>
</evidence>
<dbReference type="OrthoDB" id="9803735at2"/>
<evidence type="ECO:0000256" key="2">
    <source>
        <dbReference type="ARBA" id="ARBA00023015"/>
    </source>
</evidence>
<keyword evidence="4" id="KW-0804">Transcription</keyword>
<dbReference type="InterPro" id="IPR000847">
    <property type="entry name" value="LysR_HTH_N"/>
</dbReference>
<dbReference type="InterPro" id="IPR050950">
    <property type="entry name" value="HTH-type_LysR_regulators"/>
</dbReference>
<keyword evidence="2" id="KW-0805">Transcription regulation</keyword>
<dbReference type="GO" id="GO:0005829">
    <property type="term" value="C:cytosol"/>
    <property type="evidence" value="ECO:0007669"/>
    <property type="project" value="TreeGrafter"/>
</dbReference>
<dbReference type="GO" id="GO:0003677">
    <property type="term" value="F:DNA binding"/>
    <property type="evidence" value="ECO:0007669"/>
    <property type="project" value="UniProtKB-KW"/>
</dbReference>
<dbReference type="STRING" id="1526.SAMN02910262_02572"/>
<dbReference type="eggNOG" id="COG0583">
    <property type="taxonomic scope" value="Bacteria"/>
</dbReference>
<dbReference type="SUPFAM" id="SSF46785">
    <property type="entry name" value="Winged helix' DNA-binding domain"/>
    <property type="match status" value="1"/>
</dbReference>
<name>A0A1I0H7K4_9FIRM</name>
<evidence type="ECO:0000313" key="6">
    <source>
        <dbReference type="EMBL" id="SET79629.1"/>
    </source>
</evidence>
<sequence>MDITSLYYFRELTKDLHMTRTANRLFISQQTLSNHIIRMEESLGVKLFHRKPSLSLTYAGEKVLRFADTVLAEQANLTDILAEVKQDDTGVINLGGSTLRLNACLPVILPFFTERYPHVELRIDDDITKNLEPMVTGGDLDMAVIASTSDDPNLIQTELMKDQIFLCIPHDLLVSCYGEDAAAALEEKSIHGADIADFSRLPFMLFNNRLGKQVQHCFDEAGFAPKPYITCSYMQLYLSIAFRGPAAFYSTRMALLSRHHEIPDSLNIFPLLLNGERMYQDLMLIRNRQRYLTKYSSYLIELMQQFFSTVQDTRIAQTAKKD</sequence>
<dbReference type="InterPro" id="IPR036390">
    <property type="entry name" value="WH_DNA-bd_sf"/>
</dbReference>
<dbReference type="PANTHER" id="PTHR30419">
    <property type="entry name" value="HTH-TYPE TRANSCRIPTIONAL REGULATOR YBHD"/>
    <property type="match status" value="1"/>
</dbReference>
<dbReference type="EMBL" id="FOIL01000045">
    <property type="protein sequence ID" value="SET79629.1"/>
    <property type="molecule type" value="Genomic_DNA"/>
</dbReference>
<reference evidence="6 7" key="1">
    <citation type="submission" date="2016-10" db="EMBL/GenBank/DDBJ databases">
        <authorList>
            <person name="de Groot N.N."/>
        </authorList>
    </citation>
    <scope>NUCLEOTIDE SEQUENCE [LARGE SCALE GENOMIC DNA]</scope>
    <source>
        <strain evidence="6 7">KH1P1</strain>
    </source>
</reference>
<evidence type="ECO:0000256" key="1">
    <source>
        <dbReference type="ARBA" id="ARBA00009437"/>
    </source>
</evidence>
<feature type="domain" description="HTH lysR-type" evidence="5">
    <location>
        <begin position="1"/>
        <end position="57"/>
    </location>
</feature>
<dbReference type="RefSeq" id="WP_074650123.1">
    <property type="nucleotide sequence ID" value="NZ_FOIL01000045.1"/>
</dbReference>
<dbReference type="Pfam" id="PF03466">
    <property type="entry name" value="LysR_substrate"/>
    <property type="match status" value="1"/>
</dbReference>
<dbReference type="PRINTS" id="PR00039">
    <property type="entry name" value="HTHLYSR"/>
</dbReference>
<dbReference type="GO" id="GO:0003700">
    <property type="term" value="F:DNA-binding transcription factor activity"/>
    <property type="evidence" value="ECO:0007669"/>
    <property type="project" value="InterPro"/>
</dbReference>
<dbReference type="Pfam" id="PF00126">
    <property type="entry name" value="HTH_1"/>
    <property type="match status" value="1"/>
</dbReference>
<proteinExistence type="inferred from homology"/>
<protein>
    <submittedName>
        <fullName evidence="6">DNA-binding transcriptional regulator, LysR family</fullName>
    </submittedName>
</protein>
<dbReference type="SUPFAM" id="SSF53850">
    <property type="entry name" value="Periplasmic binding protein-like II"/>
    <property type="match status" value="1"/>
</dbReference>
<dbReference type="Proteomes" id="UP000199820">
    <property type="component" value="Unassembled WGS sequence"/>
</dbReference>
<dbReference type="InterPro" id="IPR005119">
    <property type="entry name" value="LysR_subst-bd"/>
</dbReference>
<gene>
    <name evidence="6" type="ORF">SAMN04487771_104510</name>
</gene>
<dbReference type="Gene3D" id="3.40.190.290">
    <property type="match status" value="1"/>
</dbReference>
<evidence type="ECO:0000256" key="4">
    <source>
        <dbReference type="ARBA" id="ARBA00023163"/>
    </source>
</evidence>
<dbReference type="AlphaFoldDB" id="A0A1I0H7K4"/>
<organism evidence="6 7">
    <name type="scientific">[Clostridium] aminophilum</name>
    <dbReference type="NCBI Taxonomy" id="1526"/>
    <lineage>
        <taxon>Bacteria</taxon>
        <taxon>Bacillati</taxon>
        <taxon>Bacillota</taxon>
        <taxon>Clostridia</taxon>
        <taxon>Lachnospirales</taxon>
        <taxon>Lachnospiraceae</taxon>
    </lineage>
</organism>
<dbReference type="Gene3D" id="1.10.10.10">
    <property type="entry name" value="Winged helix-like DNA-binding domain superfamily/Winged helix DNA-binding domain"/>
    <property type="match status" value="1"/>
</dbReference>
<keyword evidence="7" id="KW-1185">Reference proteome</keyword>
<dbReference type="InterPro" id="IPR036388">
    <property type="entry name" value="WH-like_DNA-bd_sf"/>
</dbReference>
<evidence type="ECO:0000256" key="3">
    <source>
        <dbReference type="ARBA" id="ARBA00023125"/>
    </source>
</evidence>
<evidence type="ECO:0000259" key="5">
    <source>
        <dbReference type="PROSITE" id="PS50931"/>
    </source>
</evidence>